<proteinExistence type="predicted"/>
<accession>A0A927GB30</accession>
<dbReference type="SUPFAM" id="SSF49299">
    <property type="entry name" value="PKD domain"/>
    <property type="match status" value="1"/>
</dbReference>
<dbReference type="Pfam" id="PF05345">
    <property type="entry name" value="He_PIG"/>
    <property type="match status" value="2"/>
</dbReference>
<evidence type="ECO:0000313" key="11">
    <source>
        <dbReference type="EMBL" id="MBD2705744.1"/>
    </source>
</evidence>
<name>A0A927GB30_9BACT</name>
<dbReference type="PANTHER" id="PTHR48059">
    <property type="entry name" value="POLYGALACTURONASE INHIBITOR 1"/>
    <property type="match status" value="1"/>
</dbReference>
<evidence type="ECO:0000256" key="3">
    <source>
        <dbReference type="ARBA" id="ARBA00004613"/>
    </source>
</evidence>
<dbReference type="InterPro" id="IPR008964">
    <property type="entry name" value="Invasin/intimin_cell_adhesion"/>
</dbReference>
<dbReference type="Gene3D" id="2.60.40.10">
    <property type="entry name" value="Immunoglobulins"/>
    <property type="match status" value="5"/>
</dbReference>
<feature type="chain" id="PRO_5037357287" evidence="9">
    <location>
        <begin position="24"/>
        <end position="1670"/>
    </location>
</feature>
<dbReference type="SUPFAM" id="SSF49373">
    <property type="entry name" value="Invasin/intimin cell-adhesion fragments"/>
    <property type="match status" value="1"/>
</dbReference>
<keyword evidence="5 9" id="KW-0732">Signal</keyword>
<evidence type="ECO:0000256" key="1">
    <source>
        <dbReference type="ARBA" id="ARBA00004196"/>
    </source>
</evidence>
<dbReference type="InterPro" id="IPR006644">
    <property type="entry name" value="Cadg"/>
</dbReference>
<dbReference type="InterPro" id="IPR051848">
    <property type="entry name" value="PGIP"/>
</dbReference>
<evidence type="ECO:0000313" key="12">
    <source>
        <dbReference type="Proteomes" id="UP000598820"/>
    </source>
</evidence>
<comment type="subcellular location">
    <subcellularLocation>
        <location evidence="1">Cell envelope</location>
    </subcellularLocation>
    <subcellularLocation>
        <location evidence="2">Cell outer membrane</location>
    </subcellularLocation>
    <subcellularLocation>
        <location evidence="3">Secreted</location>
    </subcellularLocation>
</comment>
<evidence type="ECO:0000256" key="8">
    <source>
        <dbReference type="ARBA" id="ARBA00023237"/>
    </source>
</evidence>
<keyword evidence="6" id="KW-0677">Repeat</keyword>
<dbReference type="SMART" id="SM00736">
    <property type="entry name" value="CADG"/>
    <property type="match status" value="2"/>
</dbReference>
<dbReference type="InterPro" id="IPR059226">
    <property type="entry name" value="Choice_anch_Q_dom"/>
</dbReference>
<dbReference type="InterPro" id="IPR022409">
    <property type="entry name" value="PKD/Chitinase_dom"/>
</dbReference>
<dbReference type="InterPro" id="IPR003599">
    <property type="entry name" value="Ig_sub"/>
</dbReference>
<dbReference type="InterPro" id="IPR035986">
    <property type="entry name" value="PKD_dom_sf"/>
</dbReference>
<sequence>MKHIFLLLCCLTLVTGLINRLHAQVSASESSVTANPSTQEVNLFVLVTVTVRDDQGAPVVNVPVTVSSDPYTGGGRFNNTNAQGKISFSVTSNQATTVTYSAIADGVTIDQTARVVFTPRVFSPTQFTVTGGGSYCRGAAGVNVGLSGSENSITYQLYRDNVLLPEYTVPGTGAPISFGNQTIPGTYTVRASGSAGPVPMNGTAVVSSSPPPTVSITANPSLTITQGQTIQLTASGANSYSWSTGQSTASISVSVAGPFTVTATSGSCSSVSSVVVRVNPLPCNSVVYVTQNGTGLQTGADWSNALSGTALQGALATACSSITFLVGAGLYKPTTTTDRTISFSITSGIQVYGGYTVGTTTRTTNPSSTTFSGDIDSDNTLANNTYKVVQTFSTGVVLDGLVITQGNARPLGNQFGTSGGGGLFANNASISLRSVQFINNAAKDGGGALIIEGSVNLTNCFFSQNTAKDDGAGLYVVGVATGNLASCSFSGNSAGSQGGALFNGRCSPTITNCSFSGNSAGNQGGAMYNYGFSDNANPSLINCSFSGNSAGRQGGAMYNYGRYGTTSPTLTNCILWGNQAPAVRNEDDANPTYRYTDSQDGVQAGDGNRSINPLFADAPNGNLQLKACSPLINVGDNSVNTGSTDLVGNPRRFNSGIIDMGAYEYQGTSAILGITQQPPRGTAVCQGATVTATVSVSGASPTYQWYKDGVSLGTAQQNATLTLPGVTTAQAGSYSVVITNACNSVTSTVFSLTVNPFGPDYQPLVDLYNATGGAGWTNKTGWLTGCSPCGWYGVTCTNGQVTELSLLNNNLVGTIPASLSGLSGLTLLEIGNNSGLTGGIPSGIGNLTALRILNLSQTTLGGTLPTSLGQLSQLQALFLNHSGLSGPLPASVSALTNLQGLLLNNNQLSGCFPASYTALCGKTVSFASNSNLPGGGNFAAFCNSGAGSDSFLPLAKASPNPVCAESPVSLSVTTGTSYQWNGPGGFTATTQTPSLTATSSGLYSVTVGNGSPSCRATTSVSLTVNALPTPTIDGLKASYCQDAAPVSLSGSPSGGVFTVDGTTALTFSPSSLSVGQHTVVYSYINVNGCSATTSQTVSVNPTPTPALVASGTITCAQTSVTLTAGGGTFYVFSGSGILTQSPNSGTALVNAGRLYSVTVTNASGCASTTSQTVSQTTVPPSLSITPTLATITCNNSVVSLSAVGAGIFRWSTGEITPSISVTAGGPYSVTLTGANGCTAVATRQVDQDTAPPTARINPGSATLSCRSPTVSLSASGNGSYHWSTGETTASISVSVASTYSVTLTATNGCTSTANAAVTYQNCAPTVANTIPPQSATVGNAFSYTIPATTFTDPETPNSLTLAVVGLPAGLSFVSPNLITGTPSTTVGTPFGVTVAATDPEGLTASTSFLLNVQPRGFAITGVTMLDCNHISYFERRINFTVSFEGTNGQPISLSVVNETRTVAINEPYQLNLFTDNPVIVFKANQQGTSGEATVAYNWLAYCANGNPRVENALAPQSATVGQAFSYTIPANTFTDAETPGSLTLSVVGLPAGLSFMAPNLITGIASGSATAFYSVTVTASDPAGGSVSTILPFSVVNPGGCGSMFTLKAGDWNDASVWSCGRVPLITDVVRLNHAVGLPPTYQAQALRVIYSVTGRLVFGASSRLKLGGN</sequence>
<feature type="domain" description="Ig-like" evidence="10">
    <location>
        <begin position="650"/>
        <end position="753"/>
    </location>
</feature>
<dbReference type="EMBL" id="JACWZY010000069">
    <property type="protein sequence ID" value="MBD2705744.1"/>
    <property type="molecule type" value="Genomic_DNA"/>
</dbReference>
<dbReference type="GO" id="GO:0005509">
    <property type="term" value="F:calcium ion binding"/>
    <property type="evidence" value="ECO:0007669"/>
    <property type="project" value="InterPro"/>
</dbReference>
<dbReference type="Gene3D" id="3.80.10.10">
    <property type="entry name" value="Ribonuclease Inhibitor"/>
    <property type="match status" value="1"/>
</dbReference>
<dbReference type="GO" id="GO:0009279">
    <property type="term" value="C:cell outer membrane"/>
    <property type="evidence" value="ECO:0007669"/>
    <property type="project" value="UniProtKB-SubCell"/>
</dbReference>
<dbReference type="InterPro" id="IPR011050">
    <property type="entry name" value="Pectin_lyase_fold/virulence"/>
</dbReference>
<evidence type="ECO:0000256" key="7">
    <source>
        <dbReference type="ARBA" id="ARBA00023136"/>
    </source>
</evidence>
<dbReference type="InterPro" id="IPR007110">
    <property type="entry name" value="Ig-like_dom"/>
</dbReference>
<dbReference type="FunFam" id="3.80.10.10:FF:000400">
    <property type="entry name" value="Nuclear pore complex protein NUP107"/>
    <property type="match status" value="1"/>
</dbReference>
<protein>
    <submittedName>
        <fullName evidence="11">Ig-like domain-containing protein</fullName>
    </submittedName>
</protein>
<feature type="signal peptide" evidence="9">
    <location>
        <begin position="1"/>
        <end position="23"/>
    </location>
</feature>
<dbReference type="PANTHER" id="PTHR48059:SF30">
    <property type="entry name" value="OS06G0587000 PROTEIN"/>
    <property type="match status" value="1"/>
</dbReference>
<reference evidence="11" key="1">
    <citation type="submission" date="2020-09" db="EMBL/GenBank/DDBJ databases">
        <authorList>
            <person name="Kim M.K."/>
        </authorList>
    </citation>
    <scope>NUCLEOTIDE SEQUENCE</scope>
    <source>
        <strain evidence="11">BT702</strain>
    </source>
</reference>
<evidence type="ECO:0000256" key="5">
    <source>
        <dbReference type="ARBA" id="ARBA00022729"/>
    </source>
</evidence>
<dbReference type="InterPro" id="IPR013783">
    <property type="entry name" value="Ig-like_fold"/>
</dbReference>
<dbReference type="GO" id="GO:0005576">
    <property type="term" value="C:extracellular region"/>
    <property type="evidence" value="ECO:0007669"/>
    <property type="project" value="UniProtKB-SubCell"/>
</dbReference>
<organism evidence="11 12">
    <name type="scientific">Spirosoma profusum</name>
    <dbReference type="NCBI Taxonomy" id="2771354"/>
    <lineage>
        <taxon>Bacteria</taxon>
        <taxon>Pseudomonadati</taxon>
        <taxon>Bacteroidota</taxon>
        <taxon>Cytophagia</taxon>
        <taxon>Cytophagales</taxon>
        <taxon>Cytophagaceae</taxon>
        <taxon>Spirosoma</taxon>
    </lineage>
</organism>
<gene>
    <name evidence="11" type="ORF">IC229_34375</name>
</gene>
<dbReference type="NCBIfam" id="NF041518">
    <property type="entry name" value="choice_anch_Q"/>
    <property type="match status" value="1"/>
</dbReference>
<dbReference type="InterPro" id="IPR015919">
    <property type="entry name" value="Cadherin-like_sf"/>
</dbReference>
<dbReference type="InterPro" id="IPR003368">
    <property type="entry name" value="POMP_repeat"/>
</dbReference>
<dbReference type="Proteomes" id="UP000598820">
    <property type="component" value="Unassembled WGS sequence"/>
</dbReference>
<evidence type="ECO:0000259" key="10">
    <source>
        <dbReference type="PROSITE" id="PS50835"/>
    </source>
</evidence>
<keyword evidence="4" id="KW-0964">Secreted</keyword>
<keyword evidence="12" id="KW-1185">Reference proteome</keyword>
<evidence type="ECO:0000256" key="4">
    <source>
        <dbReference type="ARBA" id="ARBA00022525"/>
    </source>
</evidence>
<keyword evidence="8" id="KW-0998">Cell outer membrane</keyword>
<keyword evidence="7" id="KW-0472">Membrane</keyword>
<dbReference type="Pfam" id="PF13927">
    <property type="entry name" value="Ig_3"/>
    <property type="match status" value="1"/>
</dbReference>
<dbReference type="PROSITE" id="PS50835">
    <property type="entry name" value="IG_LIKE"/>
    <property type="match status" value="1"/>
</dbReference>
<evidence type="ECO:0000256" key="6">
    <source>
        <dbReference type="ARBA" id="ARBA00022737"/>
    </source>
</evidence>
<dbReference type="SUPFAM" id="SSF52058">
    <property type="entry name" value="L domain-like"/>
    <property type="match status" value="1"/>
</dbReference>
<dbReference type="SMART" id="SM00409">
    <property type="entry name" value="IG"/>
    <property type="match status" value="2"/>
</dbReference>
<dbReference type="SUPFAM" id="SSF49313">
    <property type="entry name" value="Cadherin-like"/>
    <property type="match status" value="2"/>
</dbReference>
<dbReference type="InterPro" id="IPR036179">
    <property type="entry name" value="Ig-like_dom_sf"/>
</dbReference>
<dbReference type="InterPro" id="IPR032675">
    <property type="entry name" value="LRR_dom_sf"/>
</dbReference>
<dbReference type="SUPFAM" id="SSF48726">
    <property type="entry name" value="Immunoglobulin"/>
    <property type="match status" value="1"/>
</dbReference>
<evidence type="ECO:0000256" key="2">
    <source>
        <dbReference type="ARBA" id="ARBA00004442"/>
    </source>
</evidence>
<evidence type="ECO:0000256" key="9">
    <source>
        <dbReference type="SAM" id="SignalP"/>
    </source>
</evidence>
<dbReference type="Pfam" id="PF02415">
    <property type="entry name" value="Chlam_PMP"/>
    <property type="match status" value="1"/>
</dbReference>
<comment type="caution">
    <text evidence="11">The sequence shown here is derived from an EMBL/GenBank/DDBJ whole genome shotgun (WGS) entry which is preliminary data.</text>
</comment>
<dbReference type="SMART" id="SM00089">
    <property type="entry name" value="PKD"/>
    <property type="match status" value="4"/>
</dbReference>
<dbReference type="SUPFAM" id="SSF51126">
    <property type="entry name" value="Pectin lyase-like"/>
    <property type="match status" value="1"/>
</dbReference>